<organism evidence="3 4">
    <name type="scientific">Cylindrotheca closterium</name>
    <dbReference type="NCBI Taxonomy" id="2856"/>
    <lineage>
        <taxon>Eukaryota</taxon>
        <taxon>Sar</taxon>
        <taxon>Stramenopiles</taxon>
        <taxon>Ochrophyta</taxon>
        <taxon>Bacillariophyta</taxon>
        <taxon>Bacillariophyceae</taxon>
        <taxon>Bacillariophycidae</taxon>
        <taxon>Bacillariales</taxon>
        <taxon>Bacillariaceae</taxon>
        <taxon>Cylindrotheca</taxon>
    </lineage>
</organism>
<evidence type="ECO:0000256" key="2">
    <source>
        <dbReference type="SAM" id="SignalP"/>
    </source>
</evidence>
<proteinExistence type="predicted"/>
<feature type="chain" id="PRO_5041909518" evidence="2">
    <location>
        <begin position="23"/>
        <end position="494"/>
    </location>
</feature>
<dbReference type="AlphaFoldDB" id="A0AAD2FVZ8"/>
<keyword evidence="4" id="KW-1185">Reference proteome</keyword>
<gene>
    <name evidence="3" type="ORF">CYCCA115_LOCUS15053</name>
</gene>
<protein>
    <submittedName>
        <fullName evidence="3">Uncharacterized protein</fullName>
    </submittedName>
</protein>
<sequence length="494" mass="54187">MSCHCSVTILFLSIIIVANVIAFSITGPVRSLPRGDRRFVLVLSSSPSGGNDDGEVPNMDWLTDTLSTTTQGDGGSSAPKEEGDIERLYIEDHDPDVIMGGADAPIPTSGVSISDEMMKTQREGFASVIVKIRGLEPGIQAAQIVTTTTMSKSIEPVRYLIGLSKQAVEKNSTTGEWNLVEDDNDGITKDFAMVDIPPYSPQLEQEMKTFMGVNGKLAAILITSKDCIHYDEAPGVYSVRKSDLHQWTKIFPDTPIVAYRMDIARDCREFVTQRLDGYGPFAFDETESGEDADDECQGMAPFIETGEPLTYDEWDFDVAQDIFAGKISPPEDSMNVTKAADDEDDLYSPEAIRSREEGKRILAVYTPGRTYGSVSYVFPEVQLVASGFTIPVEDTRLGEEGNGIGGVDSPGPSLDVTGYITTSKAGITRQMESARNLIESYADRFEVILPSQMDPLFVDRISVEERKKELLEVIDQYEKIGQVYEELGITSFGG</sequence>
<reference evidence="3" key="1">
    <citation type="submission" date="2023-08" db="EMBL/GenBank/DDBJ databases">
        <authorList>
            <person name="Audoor S."/>
            <person name="Bilcke G."/>
        </authorList>
    </citation>
    <scope>NUCLEOTIDE SEQUENCE</scope>
</reference>
<feature type="signal peptide" evidence="2">
    <location>
        <begin position="1"/>
        <end position="22"/>
    </location>
</feature>
<comment type="caution">
    <text evidence="3">The sequence shown here is derived from an EMBL/GenBank/DDBJ whole genome shotgun (WGS) entry which is preliminary data.</text>
</comment>
<accession>A0AAD2FVZ8</accession>
<keyword evidence="2" id="KW-0732">Signal</keyword>
<feature type="region of interest" description="Disordered" evidence="1">
    <location>
        <begin position="65"/>
        <end position="84"/>
    </location>
</feature>
<dbReference type="EMBL" id="CAKOGP040001869">
    <property type="protein sequence ID" value="CAJ1954461.1"/>
    <property type="molecule type" value="Genomic_DNA"/>
</dbReference>
<dbReference type="Proteomes" id="UP001295423">
    <property type="component" value="Unassembled WGS sequence"/>
</dbReference>
<evidence type="ECO:0000313" key="3">
    <source>
        <dbReference type="EMBL" id="CAJ1954461.1"/>
    </source>
</evidence>
<evidence type="ECO:0000256" key="1">
    <source>
        <dbReference type="SAM" id="MobiDB-lite"/>
    </source>
</evidence>
<evidence type="ECO:0000313" key="4">
    <source>
        <dbReference type="Proteomes" id="UP001295423"/>
    </source>
</evidence>
<name>A0AAD2FVZ8_9STRA</name>